<evidence type="ECO:0000256" key="1">
    <source>
        <dbReference type="SAM" id="MobiDB-lite"/>
    </source>
</evidence>
<evidence type="ECO:0000259" key="2">
    <source>
        <dbReference type="Pfam" id="PF18932"/>
    </source>
</evidence>
<keyword evidence="4" id="KW-1185">Reference proteome</keyword>
<protein>
    <recommendedName>
        <fullName evidence="2">DUF5681 domain-containing protein</fullName>
    </recommendedName>
</protein>
<dbReference type="RefSeq" id="WP_139234250.1">
    <property type="nucleotide sequence ID" value="NZ_FOTK01000053.1"/>
</dbReference>
<proteinExistence type="predicted"/>
<dbReference type="STRING" id="582667.SAMN05192568_105320"/>
<feature type="domain" description="DUF5681" evidence="2">
    <location>
        <begin position="42"/>
        <end position="114"/>
    </location>
</feature>
<evidence type="ECO:0000313" key="3">
    <source>
        <dbReference type="EMBL" id="SFM75605.1"/>
    </source>
</evidence>
<gene>
    <name evidence="3" type="ORF">SAMN05192568_105320</name>
</gene>
<feature type="region of interest" description="Disordered" evidence="1">
    <location>
        <begin position="145"/>
        <end position="178"/>
    </location>
</feature>
<accession>A0A1I4TG20</accession>
<dbReference type="Proteomes" id="UP000199048">
    <property type="component" value="Unassembled WGS sequence"/>
</dbReference>
<evidence type="ECO:0000313" key="4">
    <source>
        <dbReference type="Proteomes" id="UP000199048"/>
    </source>
</evidence>
<dbReference type="InterPro" id="IPR043736">
    <property type="entry name" value="DUF5681"/>
</dbReference>
<sequence length="178" mass="19262">MSDEPIESNDNVVAREDDLAPQRSCADGGGVGRARSTRAGGGRFSRGQSGNPRGRPRKQPEPFVAMMKRVLNETVQLNRDGKRVEMSCGEAVFRSMCHKAMSDPRIGKEVFKLVAVHESVAVAGETDADPAQSEAVYQNHYARMRRQILAERSPEGGDNSAASDNDNPGPGCDPEHTP</sequence>
<dbReference type="Pfam" id="PF18932">
    <property type="entry name" value="DUF5681"/>
    <property type="match status" value="1"/>
</dbReference>
<organism evidence="3 4">
    <name type="scientific">Methylobacterium pseudosasicola</name>
    <dbReference type="NCBI Taxonomy" id="582667"/>
    <lineage>
        <taxon>Bacteria</taxon>
        <taxon>Pseudomonadati</taxon>
        <taxon>Pseudomonadota</taxon>
        <taxon>Alphaproteobacteria</taxon>
        <taxon>Hyphomicrobiales</taxon>
        <taxon>Methylobacteriaceae</taxon>
        <taxon>Methylobacterium</taxon>
    </lineage>
</organism>
<reference evidence="4" key="1">
    <citation type="submission" date="2016-10" db="EMBL/GenBank/DDBJ databases">
        <authorList>
            <person name="Varghese N."/>
            <person name="Submissions S."/>
        </authorList>
    </citation>
    <scope>NUCLEOTIDE SEQUENCE [LARGE SCALE GENOMIC DNA]</scope>
    <source>
        <strain evidence="4">BL36</strain>
    </source>
</reference>
<name>A0A1I4TG20_9HYPH</name>
<dbReference type="OrthoDB" id="2086138at2"/>
<dbReference type="AlphaFoldDB" id="A0A1I4TG20"/>
<feature type="region of interest" description="Disordered" evidence="1">
    <location>
        <begin position="1"/>
        <end position="62"/>
    </location>
</feature>
<dbReference type="EMBL" id="FOTK01000053">
    <property type="protein sequence ID" value="SFM75605.1"/>
    <property type="molecule type" value="Genomic_DNA"/>
</dbReference>